<protein>
    <submittedName>
        <fullName evidence="1">Uncharacterized protein</fullName>
    </submittedName>
</protein>
<name>A0ACB0J4H9_TRIPR</name>
<sequence>MSEIVKFVIMVVFVSIFFVSMNIDASLFSLQVLINVPQIMNVEKCTVSDLLYRGVSILNVNVFYYWSRLWPHMIQHLISDPTECMNVIHTRIFHDLSFSYGVGIQ</sequence>
<gene>
    <name evidence="1" type="ORF">MILVUS5_LOCUS9402</name>
</gene>
<dbReference type="Proteomes" id="UP001177021">
    <property type="component" value="Unassembled WGS sequence"/>
</dbReference>
<comment type="caution">
    <text evidence="1">The sequence shown here is derived from an EMBL/GenBank/DDBJ whole genome shotgun (WGS) entry which is preliminary data.</text>
</comment>
<proteinExistence type="predicted"/>
<organism evidence="1 2">
    <name type="scientific">Trifolium pratense</name>
    <name type="common">Red clover</name>
    <dbReference type="NCBI Taxonomy" id="57577"/>
    <lineage>
        <taxon>Eukaryota</taxon>
        <taxon>Viridiplantae</taxon>
        <taxon>Streptophyta</taxon>
        <taxon>Embryophyta</taxon>
        <taxon>Tracheophyta</taxon>
        <taxon>Spermatophyta</taxon>
        <taxon>Magnoliopsida</taxon>
        <taxon>eudicotyledons</taxon>
        <taxon>Gunneridae</taxon>
        <taxon>Pentapetalae</taxon>
        <taxon>rosids</taxon>
        <taxon>fabids</taxon>
        <taxon>Fabales</taxon>
        <taxon>Fabaceae</taxon>
        <taxon>Papilionoideae</taxon>
        <taxon>50 kb inversion clade</taxon>
        <taxon>NPAAA clade</taxon>
        <taxon>Hologalegina</taxon>
        <taxon>IRL clade</taxon>
        <taxon>Trifolieae</taxon>
        <taxon>Trifolium</taxon>
    </lineage>
</organism>
<evidence type="ECO:0000313" key="1">
    <source>
        <dbReference type="EMBL" id="CAJ2639367.1"/>
    </source>
</evidence>
<dbReference type="EMBL" id="CASHSV030000024">
    <property type="protein sequence ID" value="CAJ2639367.1"/>
    <property type="molecule type" value="Genomic_DNA"/>
</dbReference>
<accession>A0ACB0J4H9</accession>
<keyword evidence="2" id="KW-1185">Reference proteome</keyword>
<evidence type="ECO:0000313" key="2">
    <source>
        <dbReference type="Proteomes" id="UP001177021"/>
    </source>
</evidence>
<reference evidence="1" key="1">
    <citation type="submission" date="2023-10" db="EMBL/GenBank/DDBJ databases">
        <authorList>
            <person name="Rodriguez Cubillos JULIANA M."/>
            <person name="De Vega J."/>
        </authorList>
    </citation>
    <scope>NUCLEOTIDE SEQUENCE</scope>
</reference>